<comment type="similarity">
    <text evidence="1 4">Belongs to the aldehyde dehydrogenase family.</text>
</comment>
<evidence type="ECO:0000256" key="1">
    <source>
        <dbReference type="ARBA" id="ARBA00009986"/>
    </source>
</evidence>
<dbReference type="RefSeq" id="WP_259315410.1">
    <property type="nucleotide sequence ID" value="NZ_CP087164.1"/>
</dbReference>
<evidence type="ECO:0000256" key="5">
    <source>
        <dbReference type="PIRSR" id="PIRSR036492-1"/>
    </source>
</evidence>
<name>A0A9E7C0N9_9ACTN</name>
<keyword evidence="8" id="KW-1185">Reference proteome</keyword>
<protein>
    <recommendedName>
        <fullName evidence="4">Aldehyde dehydrogenase</fullName>
    </recommendedName>
</protein>
<reference evidence="7" key="1">
    <citation type="journal article" date="2022" name="Int. J. Syst. Evol. Microbiol.">
        <title>Pseudomonas aegrilactucae sp. nov. and Pseudomonas morbosilactucae sp. nov., pathogens causing bacterial rot of lettuce in Japan.</title>
        <authorList>
            <person name="Sawada H."/>
            <person name="Fujikawa T."/>
            <person name="Satou M."/>
        </authorList>
    </citation>
    <scope>NUCLEOTIDE SEQUENCE</scope>
    <source>
        <strain evidence="7">0166_1</strain>
    </source>
</reference>
<dbReference type="GO" id="GO:0004029">
    <property type="term" value="F:aldehyde dehydrogenase (NAD+) activity"/>
    <property type="evidence" value="ECO:0007669"/>
    <property type="project" value="TreeGrafter"/>
</dbReference>
<evidence type="ECO:0000259" key="6">
    <source>
        <dbReference type="Pfam" id="PF00171"/>
    </source>
</evidence>
<dbReference type="Gene3D" id="3.40.309.10">
    <property type="entry name" value="Aldehyde Dehydrogenase, Chain A, domain 2"/>
    <property type="match status" value="1"/>
</dbReference>
<feature type="active site" evidence="5">
    <location>
        <position position="224"/>
    </location>
</feature>
<dbReference type="GO" id="GO:0005737">
    <property type="term" value="C:cytoplasm"/>
    <property type="evidence" value="ECO:0007669"/>
    <property type="project" value="TreeGrafter"/>
</dbReference>
<dbReference type="PIRSF" id="PIRSF036492">
    <property type="entry name" value="ALDH"/>
    <property type="match status" value="1"/>
</dbReference>
<dbReference type="AlphaFoldDB" id="A0A9E7C0N9"/>
<dbReference type="KEGG" id="sbae:DSM104329_02122"/>
<feature type="domain" description="Aldehyde dehydrogenase" evidence="6">
    <location>
        <begin position="34"/>
        <end position="447"/>
    </location>
</feature>
<proteinExistence type="inferred from homology"/>
<dbReference type="InterPro" id="IPR016162">
    <property type="entry name" value="Ald_DH_N"/>
</dbReference>
<dbReference type="PANTHER" id="PTHR43570:SF20">
    <property type="entry name" value="ALDEHYDE DEHYDROGENASE ALDX-RELATED"/>
    <property type="match status" value="1"/>
</dbReference>
<dbReference type="InterPro" id="IPR015590">
    <property type="entry name" value="Aldehyde_DH_dom"/>
</dbReference>
<dbReference type="Pfam" id="PF00171">
    <property type="entry name" value="Aldedh"/>
    <property type="match status" value="1"/>
</dbReference>
<keyword evidence="3" id="KW-0520">NAD</keyword>
<dbReference type="PANTHER" id="PTHR43570">
    <property type="entry name" value="ALDEHYDE DEHYDROGENASE"/>
    <property type="match status" value="1"/>
</dbReference>
<dbReference type="InterPro" id="IPR012394">
    <property type="entry name" value="Aldehyde_DH_NAD(P)"/>
</dbReference>
<evidence type="ECO:0000313" key="7">
    <source>
        <dbReference type="EMBL" id="UGS35727.1"/>
    </source>
</evidence>
<gene>
    <name evidence="7" type="primary">alkH</name>
    <name evidence="7" type="ORF">DSM104329_02122</name>
</gene>
<accession>A0A9E7C0N9</accession>
<sequence length="480" mass="51692">MAATETRDDTAAIAALHESLDVQQAAFLRDPMPSAEVRRERVLAVAQMALDNRLRIREAVRSDFGSHPALFADMVETLGIAGRAAYAAEHLETWMAPEPRDADPAMYGTGRAEMRREPKGVIGNIVPWNFPYDLSLGPLVDMLAGGNRVIIKPSDATPACGDLLRDMARATFDPDLVDVVVGGLDLAREFPRLRWDHLLYTGSSRIGREVARAAAENLVPVTLELGGKCPAVVMPDAVDARSVQHIVGIKMIKNGQMCNTVDHCHVPSDQVDRFVDLAAEWVAQAVPDYSTTSDCTGIISDAHLDRVLGLISEAREAGCRVVQLDPGGKVDRETRRVPMHIVVAPPPGIGISEEEVFGPILPIHPYDDVDDAIRHINAGERPLGLYVFTHDEQAAEGVLTRTSSGGACINAAAIQGALPSLGFGGVGNSGTGRHHGIDGFREFTNARGVFIRGEDDLCDLFVPPYDERQQALVDGALEGA</sequence>
<evidence type="ECO:0000313" key="8">
    <source>
        <dbReference type="Proteomes" id="UP001162834"/>
    </source>
</evidence>
<feature type="active site" evidence="5">
    <location>
        <position position="258"/>
    </location>
</feature>
<dbReference type="SUPFAM" id="SSF53720">
    <property type="entry name" value="ALDH-like"/>
    <property type="match status" value="1"/>
</dbReference>
<dbReference type="Gene3D" id="3.40.605.10">
    <property type="entry name" value="Aldehyde Dehydrogenase, Chain A, domain 1"/>
    <property type="match status" value="1"/>
</dbReference>
<evidence type="ECO:0000256" key="2">
    <source>
        <dbReference type="ARBA" id="ARBA00023002"/>
    </source>
</evidence>
<dbReference type="InterPro" id="IPR016161">
    <property type="entry name" value="Ald_DH/histidinol_DH"/>
</dbReference>
<dbReference type="InterPro" id="IPR016163">
    <property type="entry name" value="Ald_DH_C"/>
</dbReference>
<dbReference type="GO" id="GO:0006081">
    <property type="term" value="P:aldehyde metabolic process"/>
    <property type="evidence" value="ECO:0007669"/>
    <property type="project" value="InterPro"/>
</dbReference>
<keyword evidence="2 4" id="KW-0560">Oxidoreductase</keyword>
<dbReference type="Proteomes" id="UP001162834">
    <property type="component" value="Chromosome"/>
</dbReference>
<evidence type="ECO:0000256" key="3">
    <source>
        <dbReference type="ARBA" id="ARBA00023027"/>
    </source>
</evidence>
<evidence type="ECO:0000256" key="4">
    <source>
        <dbReference type="PIRNR" id="PIRNR036492"/>
    </source>
</evidence>
<organism evidence="7 8">
    <name type="scientific">Capillimicrobium parvum</name>
    <dbReference type="NCBI Taxonomy" id="2884022"/>
    <lineage>
        <taxon>Bacteria</taxon>
        <taxon>Bacillati</taxon>
        <taxon>Actinomycetota</taxon>
        <taxon>Thermoleophilia</taxon>
        <taxon>Solirubrobacterales</taxon>
        <taxon>Capillimicrobiaceae</taxon>
        <taxon>Capillimicrobium</taxon>
    </lineage>
</organism>
<dbReference type="EMBL" id="CP087164">
    <property type="protein sequence ID" value="UGS35727.1"/>
    <property type="molecule type" value="Genomic_DNA"/>
</dbReference>